<evidence type="ECO:0000256" key="5">
    <source>
        <dbReference type="ARBA" id="ARBA00022764"/>
    </source>
</evidence>
<feature type="chain" id="PRO_5044917720" description="Flagellar P-ring protein" evidence="8">
    <location>
        <begin position="20"/>
        <end position="365"/>
    </location>
</feature>
<evidence type="ECO:0000313" key="10">
    <source>
        <dbReference type="Proteomes" id="UP001017257"/>
    </source>
</evidence>
<dbReference type="NCBIfam" id="NF009430">
    <property type="entry name" value="PRK12789.1"/>
    <property type="match status" value="1"/>
</dbReference>
<evidence type="ECO:0000256" key="8">
    <source>
        <dbReference type="HAMAP-Rule" id="MF_00416"/>
    </source>
</evidence>
<keyword evidence="10" id="KW-1185">Reference proteome</keyword>
<keyword evidence="4 8" id="KW-0732">Signal</keyword>
<comment type="subunit">
    <text evidence="8">The basal body constitutes a major portion of the flagellar organelle and consists of four rings (L,P,S, and M) mounted on a central rod.</text>
</comment>
<dbReference type="NCBIfam" id="NF003676">
    <property type="entry name" value="PRK05303.1"/>
    <property type="match status" value="1"/>
</dbReference>
<accession>A0ABY5RWW0</accession>
<comment type="function">
    <text evidence="1 8">Assembles around the rod to form the L-ring and probably protects the motor/basal body from shearing forces during rotation.</text>
</comment>
<evidence type="ECO:0000256" key="2">
    <source>
        <dbReference type="ARBA" id="ARBA00004117"/>
    </source>
</evidence>
<proteinExistence type="inferred from homology"/>
<organism evidence="9 10">
    <name type="scientific">Microvirga terrae</name>
    <dbReference type="NCBI Taxonomy" id="2740529"/>
    <lineage>
        <taxon>Bacteria</taxon>
        <taxon>Pseudomonadati</taxon>
        <taxon>Pseudomonadota</taxon>
        <taxon>Alphaproteobacteria</taxon>
        <taxon>Hyphomicrobiales</taxon>
        <taxon>Methylobacteriaceae</taxon>
        <taxon>Microvirga</taxon>
    </lineage>
</organism>
<evidence type="ECO:0000256" key="3">
    <source>
        <dbReference type="ARBA" id="ARBA00019515"/>
    </source>
</evidence>
<evidence type="ECO:0000256" key="1">
    <source>
        <dbReference type="ARBA" id="ARBA00002591"/>
    </source>
</evidence>
<name>A0ABY5RWW0_9HYPH</name>
<keyword evidence="9" id="KW-0282">Flagellum</keyword>
<gene>
    <name evidence="8 9" type="primary">flgI</name>
    <name evidence="9" type="ORF">HPT29_003735</name>
</gene>
<evidence type="ECO:0000256" key="4">
    <source>
        <dbReference type="ARBA" id="ARBA00022729"/>
    </source>
</evidence>
<dbReference type="InterPro" id="IPR001782">
    <property type="entry name" value="Flag_FlgI"/>
</dbReference>
<reference evidence="9" key="1">
    <citation type="submission" date="2022-08" db="EMBL/GenBank/DDBJ databases">
        <title>Microvirga terrae sp. nov., isolated from soil.</title>
        <authorList>
            <person name="Kim K.H."/>
            <person name="Seo Y.L."/>
            <person name="Kim J.M."/>
            <person name="Lee J.K."/>
            <person name="Han D.M."/>
            <person name="Jeon C.O."/>
        </authorList>
    </citation>
    <scope>NUCLEOTIDE SEQUENCE</scope>
    <source>
        <strain evidence="9">R24</strain>
    </source>
</reference>
<dbReference type="PANTHER" id="PTHR30381">
    <property type="entry name" value="FLAGELLAR P-RING PERIPLASMIC PROTEIN FLGI"/>
    <property type="match status" value="1"/>
</dbReference>
<keyword evidence="9" id="KW-0969">Cilium</keyword>
<comment type="similarity">
    <text evidence="8">Belongs to the FlgI family.</text>
</comment>
<dbReference type="PANTHER" id="PTHR30381:SF0">
    <property type="entry name" value="FLAGELLAR P-RING PROTEIN"/>
    <property type="match status" value="1"/>
</dbReference>
<keyword evidence="6 8" id="KW-0975">Bacterial flagellum</keyword>
<dbReference type="HAMAP" id="MF_00416">
    <property type="entry name" value="FlgI"/>
    <property type="match status" value="1"/>
</dbReference>
<evidence type="ECO:0000256" key="7">
    <source>
        <dbReference type="ARBA" id="ARBA00032344"/>
    </source>
</evidence>
<evidence type="ECO:0000313" key="9">
    <source>
        <dbReference type="EMBL" id="UVF20272.1"/>
    </source>
</evidence>
<keyword evidence="9" id="KW-0966">Cell projection</keyword>
<protein>
    <recommendedName>
        <fullName evidence="3 8">Flagellar P-ring protein</fullName>
    </recommendedName>
    <alternativeName>
        <fullName evidence="7 8">Basal body P-ring protein</fullName>
    </alternativeName>
</protein>
<evidence type="ECO:0000256" key="6">
    <source>
        <dbReference type="ARBA" id="ARBA00023143"/>
    </source>
</evidence>
<sequence precursor="true">MLRSILFLLAVLVSFQSHAATRIKDVAAVQGVRDNQLIGYGLVMGLQGTGDTLRNSQFTEQSLQSMLDRMGVNVRDINLRTRNVAAVIVTADLPPFVGAGSRIDVTVTSMGDATSLKGGTLMLTALQGGDGQVYAVAQGAIAVSGFSAQGQAETLTSGVATAGRIPNGALIEREVQGGFNTVGPMAFELKNPDYKTATLITDAINQYAQQRYGARVASPRDFRTVVLQKPKNVAATRFIAELGDLEIRPDTPARIVVDQRTGTVVIGKNVQISTVAITHGALTIRVTETPEVSQPDPFSMGQTVVVPRTQITAAEERVPLAIVRGADLQTLVKGLNQMGLKPSDVIAILQAVKTAGALQAELVIQ</sequence>
<dbReference type="Proteomes" id="UP001017257">
    <property type="component" value="Chromosome"/>
</dbReference>
<keyword evidence="5" id="KW-0574">Periplasm</keyword>
<comment type="subcellular location">
    <subcellularLocation>
        <location evidence="2 8">Bacterial flagellum basal body</location>
    </subcellularLocation>
</comment>
<feature type="signal peptide" evidence="8">
    <location>
        <begin position="1"/>
        <end position="19"/>
    </location>
</feature>
<dbReference type="EMBL" id="CP102845">
    <property type="protein sequence ID" value="UVF20272.1"/>
    <property type="molecule type" value="Genomic_DNA"/>
</dbReference>
<dbReference type="PRINTS" id="PR01010">
    <property type="entry name" value="FLGPRINGFLGI"/>
</dbReference>
<dbReference type="Pfam" id="PF02119">
    <property type="entry name" value="FlgI"/>
    <property type="match status" value="1"/>
</dbReference>